<dbReference type="OrthoDB" id="2360475at2"/>
<dbReference type="EMBL" id="LGCK01000007">
    <property type="protein sequence ID" value="KPL72798.1"/>
    <property type="molecule type" value="Genomic_DNA"/>
</dbReference>
<evidence type="ECO:0000313" key="2">
    <source>
        <dbReference type="EMBL" id="KPL72798.1"/>
    </source>
</evidence>
<name>A0A0P6XTL7_9CHLR</name>
<feature type="transmembrane region" description="Helical" evidence="1">
    <location>
        <begin position="236"/>
        <end position="256"/>
    </location>
</feature>
<protein>
    <recommendedName>
        <fullName evidence="4">Polysaccharide chain length determinant N-terminal domain-containing protein</fullName>
    </recommendedName>
</protein>
<sequence>MKESQTFSIINFLNLVKQGWKIVVIGVIVGGLLGLGISSIQKPEYEAISIFSFSIDYSRTGLLTDIEEDQAMEIVGDLIKSTDVMKQVEIKTASQGLVIDGYEIQKNFIAERKFDQWNLKVRNGTAETAAQLVNLWSEEVKSALEKARQASWKADALHRYILSLESCYQQSTSGLAGQPLCQASNRMELLEEMEKSGKDLQNWQNDAKGIFPGLNFLWAQHADVPDKPIQHSRGSLILAGCLAGLLSAFLIAEFTYKI</sequence>
<dbReference type="AlphaFoldDB" id="A0A0P6XTL7"/>
<keyword evidence="1" id="KW-0472">Membrane</keyword>
<organism evidence="2 3">
    <name type="scientific">Leptolinea tardivitalis</name>
    <dbReference type="NCBI Taxonomy" id="229920"/>
    <lineage>
        <taxon>Bacteria</taxon>
        <taxon>Bacillati</taxon>
        <taxon>Chloroflexota</taxon>
        <taxon>Anaerolineae</taxon>
        <taxon>Anaerolineales</taxon>
        <taxon>Anaerolineaceae</taxon>
        <taxon>Leptolinea</taxon>
    </lineage>
</organism>
<proteinExistence type="predicted"/>
<evidence type="ECO:0008006" key="4">
    <source>
        <dbReference type="Google" id="ProtNLM"/>
    </source>
</evidence>
<gene>
    <name evidence="2" type="ORF">ADM99_06945</name>
</gene>
<evidence type="ECO:0000313" key="3">
    <source>
        <dbReference type="Proteomes" id="UP000050430"/>
    </source>
</evidence>
<dbReference type="STRING" id="229920.ADM99_06945"/>
<accession>A0A0P6XTL7</accession>
<keyword evidence="1" id="KW-1133">Transmembrane helix</keyword>
<feature type="transmembrane region" description="Helical" evidence="1">
    <location>
        <begin position="20"/>
        <end position="40"/>
    </location>
</feature>
<comment type="caution">
    <text evidence="2">The sequence shown here is derived from an EMBL/GenBank/DDBJ whole genome shotgun (WGS) entry which is preliminary data.</text>
</comment>
<dbReference type="RefSeq" id="WP_139044414.1">
    <property type="nucleotide sequence ID" value="NZ_BBYA01000008.1"/>
</dbReference>
<evidence type="ECO:0000256" key="1">
    <source>
        <dbReference type="SAM" id="Phobius"/>
    </source>
</evidence>
<keyword evidence="1" id="KW-0812">Transmembrane</keyword>
<reference evidence="2 3" key="1">
    <citation type="submission" date="2015-07" db="EMBL/GenBank/DDBJ databases">
        <title>Genome sequence of Leptolinea tardivitalis DSM 16556.</title>
        <authorList>
            <person name="Hemp J."/>
            <person name="Ward L.M."/>
            <person name="Pace L.A."/>
            <person name="Fischer W.W."/>
        </authorList>
    </citation>
    <scope>NUCLEOTIDE SEQUENCE [LARGE SCALE GENOMIC DNA]</scope>
    <source>
        <strain evidence="2 3">YMTK-2</strain>
    </source>
</reference>
<keyword evidence="3" id="KW-1185">Reference proteome</keyword>
<dbReference type="Proteomes" id="UP000050430">
    <property type="component" value="Unassembled WGS sequence"/>
</dbReference>